<evidence type="ECO:0000256" key="1">
    <source>
        <dbReference type="ARBA" id="ARBA00004141"/>
    </source>
</evidence>
<dbReference type="Gene3D" id="1.10.3720.10">
    <property type="entry name" value="MetI-like"/>
    <property type="match status" value="1"/>
</dbReference>
<feature type="transmembrane region" description="Helical" evidence="6">
    <location>
        <begin position="121"/>
        <end position="141"/>
    </location>
</feature>
<dbReference type="GO" id="GO:0005886">
    <property type="term" value="C:plasma membrane"/>
    <property type="evidence" value="ECO:0007669"/>
    <property type="project" value="UniProtKB-SubCell"/>
</dbReference>
<accession>A0A7W9GR71</accession>
<dbReference type="InterPro" id="IPR035906">
    <property type="entry name" value="MetI-like_sf"/>
</dbReference>
<keyword evidence="5 6" id="KW-0472">Membrane</keyword>
<comment type="caution">
    <text evidence="8">The sequence shown here is derived from an EMBL/GenBank/DDBJ whole genome shotgun (WGS) entry which is preliminary data.</text>
</comment>
<feature type="transmembrane region" description="Helical" evidence="6">
    <location>
        <begin position="20"/>
        <end position="41"/>
    </location>
</feature>
<evidence type="ECO:0000313" key="9">
    <source>
        <dbReference type="Proteomes" id="UP000542813"/>
    </source>
</evidence>
<evidence type="ECO:0000313" key="8">
    <source>
        <dbReference type="EMBL" id="MBB5788537.1"/>
    </source>
</evidence>
<dbReference type="AlphaFoldDB" id="A0A7W9GR71"/>
<dbReference type="SUPFAM" id="SSF161098">
    <property type="entry name" value="MetI-like"/>
    <property type="match status" value="1"/>
</dbReference>
<keyword evidence="3 6" id="KW-0812">Transmembrane</keyword>
<feature type="transmembrane region" description="Helical" evidence="6">
    <location>
        <begin position="48"/>
        <end position="69"/>
    </location>
</feature>
<keyword evidence="9" id="KW-1185">Reference proteome</keyword>
<dbReference type="EMBL" id="JACHMM010000001">
    <property type="protein sequence ID" value="MBB5788537.1"/>
    <property type="molecule type" value="Genomic_DNA"/>
</dbReference>
<evidence type="ECO:0000256" key="6">
    <source>
        <dbReference type="RuleBase" id="RU363032"/>
    </source>
</evidence>
<feature type="domain" description="ABC transmembrane type-1" evidence="7">
    <location>
        <begin position="15"/>
        <end position="197"/>
    </location>
</feature>
<dbReference type="InterPro" id="IPR000515">
    <property type="entry name" value="MetI-like"/>
</dbReference>
<dbReference type="Pfam" id="PF00528">
    <property type="entry name" value="BPD_transp_1"/>
    <property type="match status" value="1"/>
</dbReference>
<dbReference type="GO" id="GO:0055085">
    <property type="term" value="P:transmembrane transport"/>
    <property type="evidence" value="ECO:0007669"/>
    <property type="project" value="InterPro"/>
</dbReference>
<feature type="transmembrane region" description="Helical" evidence="6">
    <location>
        <begin position="81"/>
        <end position="100"/>
    </location>
</feature>
<evidence type="ECO:0000256" key="4">
    <source>
        <dbReference type="ARBA" id="ARBA00022989"/>
    </source>
</evidence>
<organism evidence="8 9">
    <name type="scientific">Jiangella mangrovi</name>
    <dbReference type="NCBI Taxonomy" id="1524084"/>
    <lineage>
        <taxon>Bacteria</taxon>
        <taxon>Bacillati</taxon>
        <taxon>Actinomycetota</taxon>
        <taxon>Actinomycetes</taxon>
        <taxon>Jiangellales</taxon>
        <taxon>Jiangellaceae</taxon>
        <taxon>Jiangella</taxon>
    </lineage>
</organism>
<gene>
    <name evidence="8" type="ORF">HD601_003112</name>
</gene>
<dbReference type="PANTHER" id="PTHR30177">
    <property type="entry name" value="GLYCINE BETAINE/L-PROLINE TRANSPORT SYSTEM PERMEASE PROTEIN PROW"/>
    <property type="match status" value="1"/>
</dbReference>
<dbReference type="PANTHER" id="PTHR30177:SF4">
    <property type="entry name" value="OSMOPROTECTANT IMPORT PERMEASE PROTEIN OSMW"/>
    <property type="match status" value="1"/>
</dbReference>
<evidence type="ECO:0000256" key="3">
    <source>
        <dbReference type="ARBA" id="ARBA00022692"/>
    </source>
</evidence>
<feature type="transmembrane region" description="Helical" evidence="6">
    <location>
        <begin position="147"/>
        <end position="167"/>
    </location>
</feature>
<name>A0A7W9GR71_9ACTN</name>
<sequence>MSWLLDNRALVLDLTLEHARLSAVPIVVALLASIPLGWLAHRVRVARLIVLSSFNLVFTIPSLALFVLLPLLLGTRILDDLNVMVALSLYAIAMMLRGAVDGFDHVSPAVRRSATAMGYSRAGLFWTVQLPLAGPVLLATLRVVSVGTVSLLSVAALIGKGGLGYLFTNGFQRDHPAEIVVGIVFVLLVALAFDLVLVLAGRALLPWARLPKEAGAR</sequence>
<proteinExistence type="inferred from homology"/>
<evidence type="ECO:0000256" key="5">
    <source>
        <dbReference type="ARBA" id="ARBA00023136"/>
    </source>
</evidence>
<evidence type="ECO:0000256" key="2">
    <source>
        <dbReference type="ARBA" id="ARBA00022448"/>
    </source>
</evidence>
<dbReference type="Proteomes" id="UP000542813">
    <property type="component" value="Unassembled WGS sequence"/>
</dbReference>
<comment type="similarity">
    <text evidence="6">Belongs to the binding-protein-dependent transport system permease family.</text>
</comment>
<comment type="subcellular location">
    <subcellularLocation>
        <location evidence="6">Cell membrane</location>
        <topology evidence="6">Multi-pass membrane protein</topology>
    </subcellularLocation>
    <subcellularLocation>
        <location evidence="1">Membrane</location>
        <topology evidence="1">Multi-pass membrane protein</topology>
    </subcellularLocation>
</comment>
<dbReference type="PROSITE" id="PS50928">
    <property type="entry name" value="ABC_TM1"/>
    <property type="match status" value="1"/>
</dbReference>
<dbReference type="RefSeq" id="WP_184823269.1">
    <property type="nucleotide sequence ID" value="NZ_JACHMM010000001.1"/>
</dbReference>
<dbReference type="CDD" id="cd06261">
    <property type="entry name" value="TM_PBP2"/>
    <property type="match status" value="1"/>
</dbReference>
<evidence type="ECO:0000259" key="7">
    <source>
        <dbReference type="PROSITE" id="PS50928"/>
    </source>
</evidence>
<protein>
    <submittedName>
        <fullName evidence="8">Osmoprotectant transport system permease protein</fullName>
    </submittedName>
</protein>
<reference evidence="8 9" key="1">
    <citation type="submission" date="2020-08" db="EMBL/GenBank/DDBJ databases">
        <title>Sequencing the genomes of 1000 actinobacteria strains.</title>
        <authorList>
            <person name="Klenk H.-P."/>
        </authorList>
    </citation>
    <scope>NUCLEOTIDE SEQUENCE [LARGE SCALE GENOMIC DNA]</scope>
    <source>
        <strain evidence="8 9">DSM 102122</strain>
    </source>
</reference>
<dbReference type="InterPro" id="IPR051204">
    <property type="entry name" value="ABC_transp_perm/SBD"/>
</dbReference>
<keyword evidence="2 6" id="KW-0813">Transport</keyword>
<keyword evidence="4 6" id="KW-1133">Transmembrane helix</keyword>
<dbReference type="GO" id="GO:0031460">
    <property type="term" value="P:glycine betaine transport"/>
    <property type="evidence" value="ECO:0007669"/>
    <property type="project" value="TreeGrafter"/>
</dbReference>
<feature type="transmembrane region" description="Helical" evidence="6">
    <location>
        <begin position="179"/>
        <end position="200"/>
    </location>
</feature>